<dbReference type="PANTHER" id="PTHR30619">
    <property type="entry name" value="DNA INTERNALIZATION/COMPETENCE PROTEIN COMEC/REC2"/>
    <property type="match status" value="1"/>
</dbReference>
<protein>
    <recommendedName>
        <fullName evidence="3">Metallo-beta-lactamase domain-containing protein</fullName>
    </recommendedName>
</protein>
<dbReference type="PATRIC" id="fig|1053189.3.peg.4001"/>
<name>J8AUG8_BACCE</name>
<gene>
    <name evidence="1" type="ORF">IEE_03929</name>
</gene>
<evidence type="ECO:0008006" key="3">
    <source>
        <dbReference type="Google" id="ProtNLM"/>
    </source>
</evidence>
<dbReference type="AlphaFoldDB" id="J8AUG8"/>
<dbReference type="Gene3D" id="3.60.15.10">
    <property type="entry name" value="Ribonuclease Z/Hydroxyacylglutathione hydrolase-like"/>
    <property type="match status" value="1"/>
</dbReference>
<accession>J8AUG8</accession>
<dbReference type="SUPFAM" id="SSF56281">
    <property type="entry name" value="Metallo-hydrolase/oxidoreductase"/>
    <property type="match status" value="1"/>
</dbReference>
<comment type="caution">
    <text evidence="1">The sequence shown here is derived from an EMBL/GenBank/DDBJ whole genome shotgun (WGS) entry which is preliminary data.</text>
</comment>
<dbReference type="InterPro" id="IPR052159">
    <property type="entry name" value="Competence_DNA_uptake"/>
</dbReference>
<dbReference type="EMBL" id="AHDJ01000034">
    <property type="protein sequence ID" value="EJQ42364.1"/>
    <property type="molecule type" value="Genomic_DNA"/>
</dbReference>
<dbReference type="PANTHER" id="PTHR30619:SF1">
    <property type="entry name" value="RECOMBINATION PROTEIN 2"/>
    <property type="match status" value="1"/>
</dbReference>
<evidence type="ECO:0000313" key="2">
    <source>
        <dbReference type="Proteomes" id="UP000006600"/>
    </source>
</evidence>
<dbReference type="HOGENOM" id="CLU_052638_0_0_9"/>
<sequence>MFPAKNGDSFLISCLSDINKNILVDLAYPHTYRNHLKPKFLDLNGKGESLDLVVFTHVDQDHIYGGITFFKENGDSNSPKVINVKEVWHNSYRHLNIGKENETLDQKQFEKIREQSAYVEPEDGNGSNKVSGQQGTRLAALLYKNKYHWNTLFDGKAVSFSPVSKIVGDKIKITVLSPTSQELDALKTKWYKELKRMFPTIPLTNDAIFDDAIEYLAEYMEPKGIANKSEKTSNSTNLVKLAQSLFEEDPDEINASSITFILEYGSKKLLFLGDAPPTLIEKQLKQIYREEQFPLYFDLIKISHHGSENNTNESLLNIIDSPKYLISTNGSGHGHPDEATIARIVVRESRQFKRELFMSHATTTSDFFNRAQWKEQYNFEMYVPEKNQSTLIEL</sequence>
<organism evidence="1 2">
    <name type="scientific">Bacillus cereus BAG5X1-1</name>
    <dbReference type="NCBI Taxonomy" id="1053189"/>
    <lineage>
        <taxon>Bacteria</taxon>
        <taxon>Bacillati</taxon>
        <taxon>Bacillota</taxon>
        <taxon>Bacilli</taxon>
        <taxon>Bacillales</taxon>
        <taxon>Bacillaceae</taxon>
        <taxon>Bacillus</taxon>
        <taxon>Bacillus cereus group</taxon>
    </lineage>
</organism>
<dbReference type="InterPro" id="IPR036866">
    <property type="entry name" value="RibonucZ/Hydroxyglut_hydro"/>
</dbReference>
<proteinExistence type="predicted"/>
<evidence type="ECO:0000313" key="1">
    <source>
        <dbReference type="EMBL" id="EJQ42364.1"/>
    </source>
</evidence>
<reference evidence="1 2" key="1">
    <citation type="submission" date="2012-04" db="EMBL/GenBank/DDBJ databases">
        <title>The Genome Sequence of Bacillus cereus BAG5X1-1.</title>
        <authorList>
            <consortium name="The Broad Institute Genome Sequencing Platform"/>
            <consortium name="The Broad Institute Genome Sequencing Center for Infectious Disease"/>
            <person name="Feldgarden M."/>
            <person name="Van der Auwera G.A."/>
            <person name="Mahillon J."/>
            <person name="Duprez V."/>
            <person name="Timmery S."/>
            <person name="Mattelet C."/>
            <person name="Dierick K."/>
            <person name="Sun M."/>
            <person name="Yu Z."/>
            <person name="Zhu L."/>
            <person name="Hu X."/>
            <person name="Shank E.B."/>
            <person name="Swiecicka I."/>
            <person name="Hansen B.M."/>
            <person name="Andrup L."/>
            <person name="Young S.K."/>
            <person name="Zeng Q."/>
            <person name="Gargeya S."/>
            <person name="Fitzgerald M."/>
            <person name="Haas B."/>
            <person name="Abouelleil A."/>
            <person name="Alvarado L."/>
            <person name="Arachchi H.M."/>
            <person name="Berlin A."/>
            <person name="Chapman S.B."/>
            <person name="Goldberg J."/>
            <person name="Griggs A."/>
            <person name="Gujja S."/>
            <person name="Hansen M."/>
            <person name="Howarth C."/>
            <person name="Imamovic A."/>
            <person name="Larimer J."/>
            <person name="McCowen C."/>
            <person name="Montmayeur A."/>
            <person name="Murphy C."/>
            <person name="Neiman D."/>
            <person name="Pearson M."/>
            <person name="Priest M."/>
            <person name="Roberts A."/>
            <person name="Saif S."/>
            <person name="Shea T."/>
            <person name="Sisk P."/>
            <person name="Sykes S."/>
            <person name="Wortman J."/>
            <person name="Nusbaum C."/>
            <person name="Birren B."/>
        </authorList>
    </citation>
    <scope>NUCLEOTIDE SEQUENCE [LARGE SCALE GENOMIC DNA]</scope>
    <source>
        <strain evidence="1 2">BAG5X1-1</strain>
    </source>
</reference>
<dbReference type="Proteomes" id="UP000006600">
    <property type="component" value="Unassembled WGS sequence"/>
</dbReference>